<feature type="compositionally biased region" description="Basic residues" evidence="2">
    <location>
        <begin position="15"/>
        <end position="25"/>
    </location>
</feature>
<keyword evidence="4" id="KW-1185">Reference proteome</keyword>
<proteinExistence type="predicted"/>
<evidence type="ECO:0000313" key="3">
    <source>
        <dbReference type="EMBL" id="KAL1525938.1"/>
    </source>
</evidence>
<sequence>MPHFEVVGFQPTPRSKGRGRRARRAHSPDASPTFLDASSVAAAAASHSAGARSLNETLRALPTDEMIDAAQTLPQLRAYEHLLLRVKGSLEESLEGLMLKYKRVRAKMYREHKHAVIAEDNAALQRFQAGCAKPKEVWQQSKEELNKQAACLQQQAAEVDDSDLGRLMRRHLLTPPPAVEPAACVAFRQVSLAQLRPAERACLAAVGEARWTADGLVDNNTSASGGGCGRRWRGTADVRCLLANKALLFFGNSVVRRQMYTVLDLLAGPRAHRQLHNFTDVTVPDVKEQPALLGRSWIWDQDNLTRSYHGAQLFTVDLATGEHRFHMPHKELCGLSDSFSVFSPGRMRQWREPGTGGGSEPIDADWRTSKWAGREWKPLVSFSISWPEEPRRKVDACAPRRLSWAGAVRDGHLRAGGEASAEARRRKEGFAERLTRRILRDVQAFFSPAMGYKGSQEWVGNISVQLEEPPPFQPKLSRGRRRVVPPNVWIFFPTYHGERERFNGFCEDKPCECTSPPVLASCHRHPECRGKHVCQLPRRGSEQFVDHARRFAASLRAKGRLLGYELAKVKVTPFYDDCWERRGRCQGYRPCREPVDAAWTCRATAMYCAAQPWRDALAQAKAWIPRGHPSTTLLYLFDGQTTELLDETFRTWGPHTVGFGADALIFGPQFGSFHGATAWRQTLGGIRSALSAADSCLGRRTLQIFRSPAFNFDPVNTPRQQAVFSTYMRPLVEEAGMVYIDNYPATYDAVFQNTPYAVKFAKNSAFHYLNAGRYLMAQLLLHALSILAPKELA</sequence>
<protein>
    <submittedName>
        <fullName evidence="3">Uncharacterized protein</fullName>
    </submittedName>
</protein>
<evidence type="ECO:0000313" key="4">
    <source>
        <dbReference type="Proteomes" id="UP001515480"/>
    </source>
</evidence>
<feature type="region of interest" description="Disordered" evidence="2">
    <location>
        <begin position="1"/>
        <end position="33"/>
    </location>
</feature>
<keyword evidence="1" id="KW-0175">Coiled coil</keyword>
<dbReference type="Proteomes" id="UP001515480">
    <property type="component" value="Unassembled WGS sequence"/>
</dbReference>
<comment type="caution">
    <text evidence="3">The sequence shown here is derived from an EMBL/GenBank/DDBJ whole genome shotgun (WGS) entry which is preliminary data.</text>
</comment>
<reference evidence="3 4" key="1">
    <citation type="journal article" date="2024" name="Science">
        <title>Giant polyketide synthase enzymes in the biosynthesis of giant marine polyether toxins.</title>
        <authorList>
            <person name="Fallon T.R."/>
            <person name="Shende V.V."/>
            <person name="Wierzbicki I.H."/>
            <person name="Pendleton A.L."/>
            <person name="Watervoot N.F."/>
            <person name="Auber R.P."/>
            <person name="Gonzalez D.J."/>
            <person name="Wisecaver J.H."/>
            <person name="Moore B.S."/>
        </authorList>
    </citation>
    <scope>NUCLEOTIDE SEQUENCE [LARGE SCALE GENOMIC DNA]</scope>
    <source>
        <strain evidence="3 4">12B1</strain>
    </source>
</reference>
<feature type="coiled-coil region" evidence="1">
    <location>
        <begin position="135"/>
        <end position="162"/>
    </location>
</feature>
<name>A0AB34JYC1_PRYPA</name>
<organism evidence="3 4">
    <name type="scientific">Prymnesium parvum</name>
    <name type="common">Toxic golden alga</name>
    <dbReference type="NCBI Taxonomy" id="97485"/>
    <lineage>
        <taxon>Eukaryota</taxon>
        <taxon>Haptista</taxon>
        <taxon>Haptophyta</taxon>
        <taxon>Prymnesiophyceae</taxon>
        <taxon>Prymnesiales</taxon>
        <taxon>Prymnesiaceae</taxon>
        <taxon>Prymnesium</taxon>
    </lineage>
</organism>
<dbReference type="AlphaFoldDB" id="A0AB34JYC1"/>
<evidence type="ECO:0000256" key="2">
    <source>
        <dbReference type="SAM" id="MobiDB-lite"/>
    </source>
</evidence>
<accession>A0AB34JYC1</accession>
<dbReference type="EMBL" id="JBGBPQ010000004">
    <property type="protein sequence ID" value="KAL1525938.1"/>
    <property type="molecule type" value="Genomic_DNA"/>
</dbReference>
<gene>
    <name evidence="3" type="ORF">AB1Y20_020764</name>
</gene>
<evidence type="ECO:0000256" key="1">
    <source>
        <dbReference type="SAM" id="Coils"/>
    </source>
</evidence>